<proteinExistence type="inferred from homology"/>
<dbReference type="Pfam" id="PF10191">
    <property type="entry name" value="COG7"/>
    <property type="match status" value="1"/>
</dbReference>
<dbReference type="PANTHER" id="PTHR21443">
    <property type="entry name" value="CONSERVED OLIGOMERIC GOLGI COMPLEX COMPONENT 7"/>
    <property type="match status" value="1"/>
</dbReference>
<name>A0AAW1RL57_9CHLO</name>
<dbReference type="GO" id="GO:0017119">
    <property type="term" value="C:Golgi transport complex"/>
    <property type="evidence" value="ECO:0007669"/>
    <property type="project" value="InterPro"/>
</dbReference>
<evidence type="ECO:0000313" key="10">
    <source>
        <dbReference type="Proteomes" id="UP001438707"/>
    </source>
</evidence>
<keyword evidence="10" id="KW-1185">Reference proteome</keyword>
<evidence type="ECO:0000256" key="2">
    <source>
        <dbReference type="ARBA" id="ARBA00005831"/>
    </source>
</evidence>
<keyword evidence="6" id="KW-0333">Golgi apparatus</keyword>
<evidence type="ECO:0000256" key="1">
    <source>
        <dbReference type="ARBA" id="ARBA00004395"/>
    </source>
</evidence>
<keyword evidence="7" id="KW-0472">Membrane</keyword>
<dbReference type="GO" id="GO:0006890">
    <property type="term" value="P:retrograde vesicle-mediated transport, Golgi to endoplasmic reticulum"/>
    <property type="evidence" value="ECO:0007669"/>
    <property type="project" value="TreeGrafter"/>
</dbReference>
<dbReference type="GO" id="GO:0007030">
    <property type="term" value="P:Golgi organization"/>
    <property type="evidence" value="ECO:0007669"/>
    <property type="project" value="TreeGrafter"/>
</dbReference>
<dbReference type="GO" id="GO:0000139">
    <property type="term" value="C:Golgi membrane"/>
    <property type="evidence" value="ECO:0007669"/>
    <property type="project" value="UniProtKB-SubCell"/>
</dbReference>
<organism evidence="9 10">
    <name type="scientific">Apatococcus lobatus</name>
    <dbReference type="NCBI Taxonomy" id="904363"/>
    <lineage>
        <taxon>Eukaryota</taxon>
        <taxon>Viridiplantae</taxon>
        <taxon>Chlorophyta</taxon>
        <taxon>core chlorophytes</taxon>
        <taxon>Trebouxiophyceae</taxon>
        <taxon>Chlorellales</taxon>
        <taxon>Chlorellaceae</taxon>
        <taxon>Apatococcus</taxon>
    </lineage>
</organism>
<dbReference type="AlphaFoldDB" id="A0AAW1RL57"/>
<accession>A0AAW1RL57</accession>
<dbReference type="EMBL" id="JALJOS010000009">
    <property type="protein sequence ID" value="KAK9834429.1"/>
    <property type="molecule type" value="Genomic_DNA"/>
</dbReference>
<evidence type="ECO:0000256" key="3">
    <source>
        <dbReference type="ARBA" id="ARBA00020984"/>
    </source>
</evidence>
<keyword evidence="5" id="KW-0653">Protein transport</keyword>
<dbReference type="GO" id="GO:0006886">
    <property type="term" value="P:intracellular protein transport"/>
    <property type="evidence" value="ECO:0007669"/>
    <property type="project" value="InterPro"/>
</dbReference>
<evidence type="ECO:0000256" key="4">
    <source>
        <dbReference type="ARBA" id="ARBA00022448"/>
    </source>
</evidence>
<protein>
    <recommendedName>
        <fullName evidence="3">Conserved oligomeric Golgi complex subunit 7</fullName>
    </recommendedName>
    <alternativeName>
        <fullName evidence="8">Component of oligomeric Golgi complex 7</fullName>
    </alternativeName>
</protein>
<evidence type="ECO:0000256" key="8">
    <source>
        <dbReference type="ARBA" id="ARBA00031345"/>
    </source>
</evidence>
<reference evidence="9 10" key="1">
    <citation type="journal article" date="2024" name="Nat. Commun.">
        <title>Phylogenomics reveals the evolutionary origins of lichenization in chlorophyte algae.</title>
        <authorList>
            <person name="Puginier C."/>
            <person name="Libourel C."/>
            <person name="Otte J."/>
            <person name="Skaloud P."/>
            <person name="Haon M."/>
            <person name="Grisel S."/>
            <person name="Petersen M."/>
            <person name="Berrin J.G."/>
            <person name="Delaux P.M."/>
            <person name="Dal Grande F."/>
            <person name="Keller J."/>
        </authorList>
    </citation>
    <scope>NUCLEOTIDE SEQUENCE [LARGE SCALE GENOMIC DNA]</scope>
    <source>
        <strain evidence="9 10">SAG 2145</strain>
    </source>
</reference>
<dbReference type="InterPro" id="IPR019335">
    <property type="entry name" value="COG7"/>
</dbReference>
<comment type="caution">
    <text evidence="9">The sequence shown here is derived from an EMBL/GenBank/DDBJ whole genome shotgun (WGS) entry which is preliminary data.</text>
</comment>
<comment type="similarity">
    <text evidence="2">Belongs to the COG7 family.</text>
</comment>
<keyword evidence="4" id="KW-0813">Transport</keyword>
<dbReference type="PANTHER" id="PTHR21443:SF0">
    <property type="entry name" value="CONSERVED OLIGOMERIC GOLGI COMPLEX SUBUNIT 7"/>
    <property type="match status" value="1"/>
</dbReference>
<gene>
    <name evidence="9" type="ORF">WJX74_001580</name>
</gene>
<sequence>MTNVEEFSVLEFDPKAWVNATCSSQPGEEPLERYLGELEMRLQLAGEDVEAGLTDRSQAALQQIPSAVHDVLRAQGDVVGLKAKVGATLQQLDAARRLAAASVAGLAEMDTVKQRMEAAASTLKEATELSDLFNRIHTIFASGDLARISETLASMRRSISLVQDVPEFRDSQARLQGLEDRFQGMIEPQLASAISQRQGELVQQLAGRMADLGRQAAVERLYVSARIPPLQVAWDGYERAAGAEVSFPAWLPSFYDKLLAVAEGEARWCAATLPSFHPHLLLCLLASLFARIDKSFRGRISTASASGRQALAVLLQLQEAATGFAAGLQPCLAGSPAGQLQELLLAADGPLRAQMPKYAEMERQQLLSALRSIPQQDSSTDDLEVLAAGLADCARAAVEACQAGLHRCQRLTGGLELEPFASTADDCLAQHIRLLQDVVRGVRSRCLADSISSGSTGAGAAAEALGRANDAAAALPLLNTAGTLGAKVNEFSTALQQAIASLQPSLDAAAAEETSSLDATTLRLRHDQGSLVEELTSLVARAGQPKATPLPAAAKAATAFHQAVHSLVYDMLMQKVRDELGQVSGSRAWTSIAADGAANLPAFNAYPQPHATAVGEYLMALPQMLEGLGGDDAAAPSAAFGGSEGAQGSEWLDMVAEGAAELYVVQLSQLQSLSAQGSAQLAADLEYFCNVVSALGVSIPPALATWQIATGWSQAEFPAAAESARSEGVDSATLDHIAAVRSIKSSSGTSI</sequence>
<dbReference type="Proteomes" id="UP001438707">
    <property type="component" value="Unassembled WGS sequence"/>
</dbReference>
<evidence type="ECO:0000313" key="9">
    <source>
        <dbReference type="EMBL" id="KAK9834429.1"/>
    </source>
</evidence>
<comment type="subcellular location">
    <subcellularLocation>
        <location evidence="1">Golgi apparatus membrane</location>
        <topology evidence="1">Peripheral membrane protein</topology>
    </subcellularLocation>
</comment>
<evidence type="ECO:0000256" key="6">
    <source>
        <dbReference type="ARBA" id="ARBA00023034"/>
    </source>
</evidence>
<evidence type="ECO:0000256" key="7">
    <source>
        <dbReference type="ARBA" id="ARBA00023136"/>
    </source>
</evidence>
<evidence type="ECO:0000256" key="5">
    <source>
        <dbReference type="ARBA" id="ARBA00022927"/>
    </source>
</evidence>